<evidence type="ECO:0000256" key="13">
    <source>
        <dbReference type="PROSITE-ProRule" id="PRU01122"/>
    </source>
</evidence>
<dbReference type="Gene3D" id="1.20.5.5270">
    <property type="match status" value="1"/>
</dbReference>
<dbReference type="Pfam" id="PF02190">
    <property type="entry name" value="LON_substr_bdg"/>
    <property type="match status" value="1"/>
</dbReference>
<dbReference type="GO" id="GO:0004176">
    <property type="term" value="F:ATP-dependent peptidase activity"/>
    <property type="evidence" value="ECO:0007669"/>
    <property type="project" value="UniProtKB-UniRule"/>
</dbReference>
<dbReference type="SUPFAM" id="SSF88697">
    <property type="entry name" value="PUA domain-like"/>
    <property type="match status" value="1"/>
</dbReference>
<evidence type="ECO:0000256" key="12">
    <source>
        <dbReference type="PIRSR" id="PIRSR001174-2"/>
    </source>
</evidence>
<dbReference type="SMART" id="SM00382">
    <property type="entry name" value="AAA"/>
    <property type="match status" value="1"/>
</dbReference>
<dbReference type="Pfam" id="PF22667">
    <property type="entry name" value="Lon_lid"/>
    <property type="match status" value="1"/>
</dbReference>
<accession>A0A521D7U7</accession>
<comment type="function">
    <text evidence="9">ATP-dependent serine protease that mediates the selective degradation of mutant and abnormal proteins as well as certain short-lived regulatory proteins. Required for cellular homeostasis and for survival from DNA damage and developmental changes induced by stress. Degrades polypeptides processively to yield small peptide fragments that are 5 to 10 amino acids long. Binds to DNA in a double-stranded, site-specific manner.</text>
</comment>
<dbReference type="HAMAP" id="MF_01973">
    <property type="entry name" value="lon_bact"/>
    <property type="match status" value="1"/>
</dbReference>
<feature type="active site" evidence="9 11">
    <location>
        <position position="755"/>
    </location>
</feature>
<dbReference type="InterPro" id="IPR020568">
    <property type="entry name" value="Ribosomal_Su5_D2-typ_SF"/>
</dbReference>
<feature type="active site" evidence="9 11">
    <location>
        <position position="712"/>
    </location>
</feature>
<evidence type="ECO:0000256" key="2">
    <source>
        <dbReference type="ARBA" id="ARBA00022490"/>
    </source>
</evidence>
<dbReference type="NCBIfam" id="TIGR00763">
    <property type="entry name" value="lon"/>
    <property type="match status" value="1"/>
</dbReference>
<dbReference type="EMBL" id="FXTP01000007">
    <property type="protein sequence ID" value="SMO67764.1"/>
    <property type="molecule type" value="Genomic_DNA"/>
</dbReference>
<evidence type="ECO:0000256" key="6">
    <source>
        <dbReference type="ARBA" id="ARBA00022825"/>
    </source>
</evidence>
<dbReference type="Gene3D" id="2.30.130.40">
    <property type="entry name" value="LON domain-like"/>
    <property type="match status" value="1"/>
</dbReference>
<dbReference type="RefSeq" id="WP_142454428.1">
    <property type="nucleotide sequence ID" value="NZ_FXTP01000007.1"/>
</dbReference>
<keyword evidence="7 9" id="KW-0067">ATP-binding</keyword>
<dbReference type="GO" id="GO:0034605">
    <property type="term" value="P:cellular response to heat"/>
    <property type="evidence" value="ECO:0007669"/>
    <property type="project" value="UniProtKB-UniRule"/>
</dbReference>
<feature type="compositionally biased region" description="Basic and acidic residues" evidence="14">
    <location>
        <begin position="831"/>
        <end position="849"/>
    </location>
</feature>
<comment type="induction">
    <text evidence="9">By heat shock.</text>
</comment>
<keyword evidence="5 9" id="KW-0378">Hydrolase</keyword>
<feature type="region of interest" description="Disordered" evidence="14">
    <location>
        <begin position="824"/>
        <end position="855"/>
    </location>
</feature>
<keyword evidence="3 9" id="KW-0645">Protease</keyword>
<dbReference type="PIRSF" id="PIRSF001174">
    <property type="entry name" value="Lon_proteas"/>
    <property type="match status" value="1"/>
</dbReference>
<dbReference type="InterPro" id="IPR003959">
    <property type="entry name" value="ATPase_AAA_core"/>
</dbReference>
<dbReference type="Gene3D" id="1.20.58.1480">
    <property type="match status" value="1"/>
</dbReference>
<protein>
    <recommendedName>
        <fullName evidence="9 10">Lon protease</fullName>
        <ecNumber evidence="9 10">3.4.21.53</ecNumber>
    </recommendedName>
    <alternativeName>
        <fullName evidence="9">ATP-dependent protease La</fullName>
    </alternativeName>
</protein>
<dbReference type="Gene3D" id="3.30.230.10">
    <property type="match status" value="1"/>
</dbReference>
<name>A0A521D7U7_9BACT</name>
<dbReference type="GO" id="GO:0005737">
    <property type="term" value="C:cytoplasm"/>
    <property type="evidence" value="ECO:0007669"/>
    <property type="project" value="UniProtKB-SubCell"/>
</dbReference>
<dbReference type="PROSITE" id="PS51787">
    <property type="entry name" value="LON_N"/>
    <property type="match status" value="1"/>
</dbReference>
<dbReference type="InterPro" id="IPR003111">
    <property type="entry name" value="Lon_prtase_N"/>
</dbReference>
<dbReference type="InterPro" id="IPR014721">
    <property type="entry name" value="Ribsml_uS5_D2-typ_fold_subgr"/>
</dbReference>
<evidence type="ECO:0000256" key="8">
    <source>
        <dbReference type="ARBA" id="ARBA00023016"/>
    </source>
</evidence>
<gene>
    <name evidence="9" type="primary">lon</name>
    <name evidence="17" type="ORF">SAMN06265219_107192</name>
</gene>
<dbReference type="PRINTS" id="PR00830">
    <property type="entry name" value="ENDOLAPTASE"/>
</dbReference>
<keyword evidence="8 9" id="KW-0346">Stress response</keyword>
<dbReference type="FunFam" id="3.40.50.300:FF:000382">
    <property type="entry name" value="Lon protease homolog 2, peroxisomal"/>
    <property type="match status" value="1"/>
</dbReference>
<keyword evidence="2 9" id="KW-0963">Cytoplasm</keyword>
<evidence type="ECO:0000256" key="11">
    <source>
        <dbReference type="PIRSR" id="PIRSR001174-1"/>
    </source>
</evidence>
<dbReference type="InterPro" id="IPR027543">
    <property type="entry name" value="Lon_bac"/>
</dbReference>
<evidence type="ECO:0000259" key="15">
    <source>
        <dbReference type="PROSITE" id="PS51786"/>
    </source>
</evidence>
<evidence type="ECO:0000256" key="4">
    <source>
        <dbReference type="ARBA" id="ARBA00022741"/>
    </source>
</evidence>
<dbReference type="PANTHER" id="PTHR10046">
    <property type="entry name" value="ATP DEPENDENT LON PROTEASE FAMILY MEMBER"/>
    <property type="match status" value="1"/>
</dbReference>
<keyword evidence="6 9" id="KW-0720">Serine protease</keyword>
<comment type="similarity">
    <text evidence="9 10 13">Belongs to the peptidase S16 family.</text>
</comment>
<dbReference type="GO" id="GO:0004252">
    <property type="term" value="F:serine-type endopeptidase activity"/>
    <property type="evidence" value="ECO:0007669"/>
    <property type="project" value="UniProtKB-UniRule"/>
</dbReference>
<dbReference type="CDD" id="cd19500">
    <property type="entry name" value="RecA-like_Lon"/>
    <property type="match status" value="1"/>
</dbReference>
<evidence type="ECO:0000256" key="1">
    <source>
        <dbReference type="ARBA" id="ARBA00004496"/>
    </source>
</evidence>
<dbReference type="GO" id="GO:0006515">
    <property type="term" value="P:protein quality control for misfolded or incompletely synthesized proteins"/>
    <property type="evidence" value="ECO:0007669"/>
    <property type="project" value="UniProtKB-UniRule"/>
</dbReference>
<feature type="domain" description="Lon proteolytic" evidence="15">
    <location>
        <begin position="625"/>
        <end position="806"/>
    </location>
</feature>
<evidence type="ECO:0000256" key="9">
    <source>
        <dbReference type="HAMAP-Rule" id="MF_01973"/>
    </source>
</evidence>
<dbReference type="OrthoDB" id="9803599at2"/>
<dbReference type="SMART" id="SM00464">
    <property type="entry name" value="LON"/>
    <property type="match status" value="1"/>
</dbReference>
<feature type="binding site" evidence="9 12">
    <location>
        <begin position="389"/>
        <end position="396"/>
    </location>
    <ligand>
        <name>ATP</name>
        <dbReference type="ChEBI" id="CHEBI:30616"/>
    </ligand>
</feature>
<keyword evidence="4 9" id="KW-0547">Nucleotide-binding</keyword>
<proteinExistence type="evidence at transcript level"/>
<dbReference type="InterPro" id="IPR054594">
    <property type="entry name" value="Lon_lid"/>
</dbReference>
<dbReference type="InterPro" id="IPR046336">
    <property type="entry name" value="Lon_prtase_N_sf"/>
</dbReference>
<evidence type="ECO:0000256" key="10">
    <source>
        <dbReference type="PIRNR" id="PIRNR001174"/>
    </source>
</evidence>
<dbReference type="GO" id="GO:0016887">
    <property type="term" value="F:ATP hydrolysis activity"/>
    <property type="evidence" value="ECO:0007669"/>
    <property type="project" value="UniProtKB-UniRule"/>
</dbReference>
<dbReference type="EC" id="3.4.21.53" evidence="9 10"/>
<evidence type="ECO:0000256" key="5">
    <source>
        <dbReference type="ARBA" id="ARBA00022801"/>
    </source>
</evidence>
<dbReference type="GO" id="GO:0043565">
    <property type="term" value="F:sequence-specific DNA binding"/>
    <property type="evidence" value="ECO:0007669"/>
    <property type="project" value="UniProtKB-UniRule"/>
</dbReference>
<dbReference type="Pfam" id="PF05362">
    <property type="entry name" value="Lon_C"/>
    <property type="match status" value="1"/>
</dbReference>
<comment type="catalytic activity">
    <reaction evidence="9 10 13">
        <text>Hydrolysis of proteins in presence of ATP.</text>
        <dbReference type="EC" id="3.4.21.53"/>
    </reaction>
</comment>
<comment type="subcellular location">
    <subcellularLocation>
        <location evidence="1 9 10">Cytoplasm</location>
    </subcellularLocation>
</comment>
<dbReference type="Gene3D" id="3.40.50.300">
    <property type="entry name" value="P-loop containing nucleotide triphosphate hydrolases"/>
    <property type="match status" value="1"/>
</dbReference>
<evidence type="ECO:0000256" key="14">
    <source>
        <dbReference type="SAM" id="MobiDB-lite"/>
    </source>
</evidence>
<dbReference type="InterPro" id="IPR027065">
    <property type="entry name" value="Lon_Prtase"/>
</dbReference>
<dbReference type="InterPro" id="IPR008269">
    <property type="entry name" value="Lon_proteolytic"/>
</dbReference>
<evidence type="ECO:0000256" key="7">
    <source>
        <dbReference type="ARBA" id="ARBA00022840"/>
    </source>
</evidence>
<comment type="subunit">
    <text evidence="9 10">Homohexamer. Organized in a ring with a central cavity.</text>
</comment>
<evidence type="ECO:0000259" key="16">
    <source>
        <dbReference type="PROSITE" id="PS51787"/>
    </source>
</evidence>
<dbReference type="AlphaFoldDB" id="A0A521D7U7"/>
<evidence type="ECO:0000256" key="3">
    <source>
        <dbReference type="ARBA" id="ARBA00022670"/>
    </source>
</evidence>
<feature type="domain" description="Lon N-terminal" evidence="16">
    <location>
        <begin position="44"/>
        <end position="238"/>
    </location>
</feature>
<dbReference type="InterPro" id="IPR003593">
    <property type="entry name" value="AAA+_ATPase"/>
</dbReference>
<organism evidence="17 18">
    <name type="scientific">Gracilimonas mengyeensis</name>
    <dbReference type="NCBI Taxonomy" id="1302730"/>
    <lineage>
        <taxon>Bacteria</taxon>
        <taxon>Pseudomonadati</taxon>
        <taxon>Balneolota</taxon>
        <taxon>Balneolia</taxon>
        <taxon>Balneolales</taxon>
        <taxon>Balneolaceae</taxon>
        <taxon>Gracilimonas</taxon>
    </lineage>
</organism>
<dbReference type="InterPro" id="IPR027417">
    <property type="entry name" value="P-loop_NTPase"/>
</dbReference>
<dbReference type="Gene3D" id="1.10.8.60">
    <property type="match status" value="1"/>
</dbReference>
<sequence>MTQRFELLQNLDQSDDLDDFEQAIPLMSEEEEKELTEAEIPDSLPILPLKNTVLFPGVVVPITVGRDRSLSLVKEAYEGDKIIGVVTQKNEDIEEPEYKDLHTVGTVAQILKLIKMPDGSKSIVIQGKSNFQVKDFTQSEPYFKADVEPFPKEMDIQGLELDASVRNIKETATKIINMSPNIPSEASIAVNNINSPTFLLNFISSNLNVSVNEKQELLEIRKFSDNLDKVMEFLEKEIQVLDMSEKIRTKVKSDIDDQQREFYLRQQMKAIQEELGEDAEKQDIEKLREKLAKKDLPEEAKETAEKELQRLEMTPNASPNYGIIYSYIEWILDLPWNEYSEDKLDLGYARKVLDEDHYGLEKVKKRIVEYLAVLKLKQDMKAPILCFYGPPGVGKTSLGKSIARALNREFERFSLGGIRDEAEVRGHRRTYIGALPGRIIRSMKKAGKGNPVIMLDEIDKVGADYRGDPTSALLEVLDPEQNDSFTDNYLELEYDLSKVMFIATANSLDTIPAPLKDRMEIINISGYTLEEKTQIAKKYLIPKQIKENGLKEEQISFTDDAIERLIDRYTRESGVRNLERQIAGVCRGVAAKIASDEIEDFDVDDEHVEEFLGKRKYFSDAAERTTVPGVATGMAWTPYGGDILFIEASVSKGSGKLNITGQLGDVMKESAMLAVSYLKAHSDKFGIPEEAFKYWDLHVHVPAGAVPKDGPSAGVSLMSAIASIFTQRKVKGTIAMTGEITLRGLVLPVGGIKEKVLAAKRAGIKKVLLPKKNEKDVDDIEEDVLGDLKVQYLERMDPLLDIVLEDEPEADPQKFFSVSEAHKASVSGKNGRADDSVEVVSRDDDKDNNPRVPNK</sequence>
<evidence type="ECO:0000313" key="18">
    <source>
        <dbReference type="Proteomes" id="UP000317557"/>
    </source>
</evidence>
<dbReference type="SUPFAM" id="SSF54211">
    <property type="entry name" value="Ribosomal protein S5 domain 2-like"/>
    <property type="match status" value="1"/>
</dbReference>
<keyword evidence="18" id="KW-1185">Reference proteome</keyword>
<dbReference type="PROSITE" id="PS51786">
    <property type="entry name" value="LON_PROTEOLYTIC"/>
    <property type="match status" value="1"/>
</dbReference>
<dbReference type="SUPFAM" id="SSF52540">
    <property type="entry name" value="P-loop containing nucleoside triphosphate hydrolases"/>
    <property type="match status" value="1"/>
</dbReference>
<dbReference type="FunFam" id="1.20.5.5270:FF:000002">
    <property type="entry name" value="Lon protease homolog"/>
    <property type="match status" value="1"/>
</dbReference>
<dbReference type="GO" id="GO:0005524">
    <property type="term" value="F:ATP binding"/>
    <property type="evidence" value="ECO:0007669"/>
    <property type="project" value="UniProtKB-UniRule"/>
</dbReference>
<evidence type="ECO:0000313" key="17">
    <source>
        <dbReference type="EMBL" id="SMO67764.1"/>
    </source>
</evidence>
<dbReference type="Proteomes" id="UP000317557">
    <property type="component" value="Unassembled WGS sequence"/>
</dbReference>
<dbReference type="InterPro" id="IPR004815">
    <property type="entry name" value="Lon_bac/euk-typ"/>
</dbReference>
<dbReference type="Pfam" id="PF00004">
    <property type="entry name" value="AAA"/>
    <property type="match status" value="1"/>
</dbReference>
<reference evidence="17 18" key="1">
    <citation type="submission" date="2017-05" db="EMBL/GenBank/DDBJ databases">
        <authorList>
            <person name="Varghese N."/>
            <person name="Submissions S."/>
        </authorList>
    </citation>
    <scope>NUCLEOTIDE SEQUENCE [LARGE SCALE GENOMIC DNA]</scope>
    <source>
        <strain evidence="17 18">DSM 21985</strain>
    </source>
</reference>
<dbReference type="InterPro" id="IPR015947">
    <property type="entry name" value="PUA-like_sf"/>
</dbReference>